<dbReference type="GO" id="GO:0005524">
    <property type="term" value="F:ATP binding"/>
    <property type="evidence" value="ECO:0007669"/>
    <property type="project" value="UniProtKB-KW"/>
</dbReference>
<evidence type="ECO:0000256" key="2">
    <source>
        <dbReference type="ARBA" id="ARBA00011135"/>
    </source>
</evidence>
<dbReference type="Proteomes" id="UP000031623">
    <property type="component" value="Chromosome"/>
</dbReference>
<dbReference type="InterPro" id="IPR025944">
    <property type="entry name" value="Sigma_54_int_dom_CS"/>
</dbReference>
<dbReference type="Pfam" id="PF02954">
    <property type="entry name" value="HTH_8"/>
    <property type="match status" value="1"/>
</dbReference>
<evidence type="ECO:0000256" key="9">
    <source>
        <dbReference type="ARBA" id="ARBA00023159"/>
    </source>
</evidence>
<dbReference type="OrthoDB" id="5297379at2"/>
<dbReference type="GO" id="GO:0043565">
    <property type="term" value="F:sequence-specific DNA binding"/>
    <property type="evidence" value="ECO:0007669"/>
    <property type="project" value="InterPro"/>
</dbReference>
<dbReference type="PROSITE" id="PS00675">
    <property type="entry name" value="SIGMA54_INTERACT_1"/>
    <property type="match status" value="1"/>
</dbReference>
<dbReference type="PANTHER" id="PTHR32071:SF117">
    <property type="entry name" value="PTS-DEPENDENT DIHYDROXYACETONE KINASE OPERON REGULATORY PROTEIN-RELATED"/>
    <property type="match status" value="1"/>
</dbReference>
<comment type="function">
    <text evidence="1 12">Required for activation of most nif operons, which are directly involved in nitrogen fixation.</text>
</comment>
<dbReference type="STRING" id="40754.THII_2572"/>
<evidence type="ECO:0000313" key="15">
    <source>
        <dbReference type="Proteomes" id="UP000031623"/>
    </source>
</evidence>
<dbReference type="PRINTS" id="PR01590">
    <property type="entry name" value="HTHFIS"/>
</dbReference>
<dbReference type="PROSITE" id="PS00688">
    <property type="entry name" value="SIGMA54_INTERACT_3"/>
    <property type="match status" value="1"/>
</dbReference>
<dbReference type="KEGG" id="tig:THII_2572"/>
<dbReference type="InterPro" id="IPR003593">
    <property type="entry name" value="AAA+_ATPase"/>
</dbReference>
<keyword evidence="8 12" id="KW-0238">DNA-binding</keyword>
<dbReference type="EMBL" id="AP014633">
    <property type="protein sequence ID" value="BAP56869.1"/>
    <property type="molecule type" value="Genomic_DNA"/>
</dbReference>
<feature type="domain" description="Sigma-54 factor interaction" evidence="13">
    <location>
        <begin position="196"/>
        <end position="424"/>
    </location>
</feature>
<dbReference type="InterPro" id="IPR029016">
    <property type="entry name" value="GAF-like_dom_sf"/>
</dbReference>
<dbReference type="InterPro" id="IPR002197">
    <property type="entry name" value="HTH_Fis"/>
</dbReference>
<dbReference type="InterPro" id="IPR003018">
    <property type="entry name" value="GAF"/>
</dbReference>
<dbReference type="SUPFAM" id="SSF46689">
    <property type="entry name" value="Homeodomain-like"/>
    <property type="match status" value="1"/>
</dbReference>
<evidence type="ECO:0000256" key="3">
    <source>
        <dbReference type="ARBA" id="ARBA00015308"/>
    </source>
</evidence>
<dbReference type="InterPro" id="IPR010113">
    <property type="entry name" value="Nif-specific_regulatory_prot"/>
</dbReference>
<dbReference type="PROSITE" id="PS00676">
    <property type="entry name" value="SIGMA54_INTERACT_2"/>
    <property type="match status" value="1"/>
</dbReference>
<dbReference type="FunFam" id="3.40.50.300:FF:000006">
    <property type="entry name" value="DNA-binding transcriptional regulator NtrC"/>
    <property type="match status" value="1"/>
</dbReference>
<dbReference type="Gene3D" id="1.10.8.60">
    <property type="match status" value="1"/>
</dbReference>
<dbReference type="GO" id="GO:0000160">
    <property type="term" value="P:phosphorelay signal transduction system"/>
    <property type="evidence" value="ECO:0007669"/>
    <property type="project" value="UniProtKB-UniRule"/>
</dbReference>
<dbReference type="Gene3D" id="3.40.50.300">
    <property type="entry name" value="P-loop containing nucleotide triphosphate hydrolases"/>
    <property type="match status" value="1"/>
</dbReference>
<dbReference type="PROSITE" id="PS50045">
    <property type="entry name" value="SIGMA54_INTERACT_4"/>
    <property type="match status" value="1"/>
</dbReference>
<evidence type="ECO:0000256" key="5">
    <source>
        <dbReference type="ARBA" id="ARBA00022840"/>
    </source>
</evidence>
<dbReference type="InterPro" id="IPR025662">
    <property type="entry name" value="Sigma_54_int_dom_ATP-bd_1"/>
</dbReference>
<evidence type="ECO:0000256" key="1">
    <source>
        <dbReference type="ARBA" id="ARBA00002167"/>
    </source>
</evidence>
<dbReference type="AlphaFoldDB" id="A0A090AHT3"/>
<protein>
    <recommendedName>
        <fullName evidence="3 12">Nif-specific regulatory protein</fullName>
    </recommendedName>
</protein>
<dbReference type="NCBIfam" id="TIGR01817">
    <property type="entry name" value="nifA"/>
    <property type="match status" value="1"/>
</dbReference>
<dbReference type="Pfam" id="PF25601">
    <property type="entry name" value="AAA_lid_14"/>
    <property type="match status" value="1"/>
</dbReference>
<dbReference type="HOGENOM" id="CLU_000445_95_2_6"/>
<dbReference type="InterPro" id="IPR025943">
    <property type="entry name" value="Sigma_54_int_dom_ATP-bd_2"/>
</dbReference>
<dbReference type="Gene3D" id="3.30.450.40">
    <property type="match status" value="1"/>
</dbReference>
<dbReference type="Gene3D" id="1.10.10.60">
    <property type="entry name" value="Homeodomain-like"/>
    <property type="match status" value="1"/>
</dbReference>
<gene>
    <name evidence="14" type="ORF">THII_2572</name>
</gene>
<keyword evidence="10 12" id="KW-0804">Transcription</keyword>
<proteinExistence type="predicted"/>
<dbReference type="SMART" id="SM00382">
    <property type="entry name" value="AAA"/>
    <property type="match status" value="1"/>
</dbReference>
<dbReference type="GO" id="GO:0009399">
    <property type="term" value="P:nitrogen fixation"/>
    <property type="evidence" value="ECO:0007669"/>
    <property type="project" value="UniProtKB-UniRule"/>
</dbReference>
<dbReference type="InterPro" id="IPR009057">
    <property type="entry name" value="Homeodomain-like_sf"/>
</dbReference>
<keyword evidence="11 12" id="KW-0535">Nitrogen fixation</keyword>
<keyword evidence="15" id="KW-1185">Reference proteome</keyword>
<keyword evidence="5" id="KW-0067">ATP-binding</keyword>
<accession>A0A090AHT3</accession>
<evidence type="ECO:0000313" key="14">
    <source>
        <dbReference type="EMBL" id="BAP56869.1"/>
    </source>
</evidence>
<evidence type="ECO:0000256" key="6">
    <source>
        <dbReference type="ARBA" id="ARBA00023012"/>
    </source>
</evidence>
<reference evidence="14 15" key="1">
    <citation type="journal article" date="2014" name="ISME J.">
        <title>Ecophysiology of Thioploca ingrica as revealed by the complete genome sequence supplemented with proteomic evidence.</title>
        <authorList>
            <person name="Kojima H."/>
            <person name="Ogura Y."/>
            <person name="Yamamoto N."/>
            <person name="Togashi T."/>
            <person name="Mori H."/>
            <person name="Watanabe T."/>
            <person name="Nemoto F."/>
            <person name="Kurokawa K."/>
            <person name="Hayashi T."/>
            <person name="Fukui M."/>
        </authorList>
    </citation>
    <scope>NUCLEOTIDE SEQUENCE [LARGE SCALE GENOMIC DNA]</scope>
</reference>
<name>A0A090AHT3_9GAMM</name>
<dbReference type="Pfam" id="PF13185">
    <property type="entry name" value="GAF_2"/>
    <property type="match status" value="1"/>
</dbReference>
<evidence type="ECO:0000256" key="12">
    <source>
        <dbReference type="RuleBase" id="RU368029"/>
    </source>
</evidence>
<keyword evidence="6 12" id="KW-0902">Two-component regulatory system</keyword>
<organism evidence="14 15">
    <name type="scientific">Thioploca ingrica</name>
    <dbReference type="NCBI Taxonomy" id="40754"/>
    <lineage>
        <taxon>Bacteria</taxon>
        <taxon>Pseudomonadati</taxon>
        <taxon>Pseudomonadota</taxon>
        <taxon>Gammaproteobacteria</taxon>
        <taxon>Thiotrichales</taxon>
        <taxon>Thiotrichaceae</taxon>
        <taxon>Thioploca</taxon>
    </lineage>
</organism>
<evidence type="ECO:0000256" key="8">
    <source>
        <dbReference type="ARBA" id="ARBA00023125"/>
    </source>
</evidence>
<dbReference type="Pfam" id="PF00158">
    <property type="entry name" value="Sigma54_activat"/>
    <property type="match status" value="1"/>
</dbReference>
<dbReference type="InterPro" id="IPR002078">
    <property type="entry name" value="Sigma_54_int"/>
</dbReference>
<dbReference type="CDD" id="cd00009">
    <property type="entry name" value="AAA"/>
    <property type="match status" value="1"/>
</dbReference>
<evidence type="ECO:0000259" key="13">
    <source>
        <dbReference type="PROSITE" id="PS50045"/>
    </source>
</evidence>
<dbReference type="GO" id="GO:0003700">
    <property type="term" value="F:DNA-binding transcription factor activity"/>
    <property type="evidence" value="ECO:0007669"/>
    <property type="project" value="UniProtKB-UniRule"/>
</dbReference>
<dbReference type="SMART" id="SM00065">
    <property type="entry name" value="GAF"/>
    <property type="match status" value="1"/>
</dbReference>
<evidence type="ECO:0000256" key="11">
    <source>
        <dbReference type="ARBA" id="ARBA00023231"/>
    </source>
</evidence>
<dbReference type="InterPro" id="IPR027417">
    <property type="entry name" value="P-loop_NTPase"/>
</dbReference>
<evidence type="ECO:0000256" key="10">
    <source>
        <dbReference type="ARBA" id="ARBA00023163"/>
    </source>
</evidence>
<evidence type="ECO:0000256" key="7">
    <source>
        <dbReference type="ARBA" id="ARBA00023015"/>
    </source>
</evidence>
<keyword evidence="4" id="KW-0547">Nucleotide-binding</keyword>
<sequence>MTERQQLLQAELETLYQVSQVLSRSLDLKDTLNAVLKVLHEHAGLESGMVSLLEPETKGLLVTSVHGLPLQANGVRYHPGEGIVGMIMQEEKSVLLQCIANEPRFLGRLGIYNPQGAFIGVPIRIAQQVVGVLAAQPLAGTEYLIAEYGRFLEMVANLIGQNVRLAWEVERKFRDLLDERDQLLRTVRGQYGFDNVIGHAKVMREVFEQVRQVAKWNTTVLIRGETGTGKDLIASAVHYNSSRAHGPFIRLNCAALPENLLESELFGHEKGAFTGAITQRKGRFEQADGGTLFLDEIGDISPTFQAKLLRVIQGREFERVGGNRTIKVDVRIIAATHQDLETEVEAGKFREDLYYRLNVMPIFLPPLRERMEDIPSIVQFLVDKISHQQGRELTLTDAAIRILMHHDWPGNVRELENCLERAAVMTKTTVIDRDAILFTGIEERISVSYGNAQSIDLNDPNLDERERVIAALEKTGWVQAKAARLLGITPRQIAYRIQTLKIKVRQL</sequence>
<dbReference type="SUPFAM" id="SSF55781">
    <property type="entry name" value="GAF domain-like"/>
    <property type="match status" value="1"/>
</dbReference>
<dbReference type="PANTHER" id="PTHR32071">
    <property type="entry name" value="TRANSCRIPTIONAL REGULATORY PROTEIN"/>
    <property type="match status" value="1"/>
</dbReference>
<dbReference type="SUPFAM" id="SSF52540">
    <property type="entry name" value="P-loop containing nucleoside triphosphate hydrolases"/>
    <property type="match status" value="1"/>
</dbReference>
<keyword evidence="7 12" id="KW-0805">Transcription regulation</keyword>
<evidence type="ECO:0000256" key="4">
    <source>
        <dbReference type="ARBA" id="ARBA00022741"/>
    </source>
</evidence>
<keyword evidence="9 12" id="KW-0010">Activator</keyword>
<comment type="subunit">
    <text evidence="2 12">Interacts with sigma-54.</text>
</comment>
<dbReference type="InterPro" id="IPR058031">
    <property type="entry name" value="AAA_lid_NorR"/>
</dbReference>